<name>A0ACA9YCJ1_9ASCO</name>
<proteinExistence type="predicted"/>
<organism evidence="1 2">
    <name type="scientific">[Candida] jaroonii</name>
    <dbReference type="NCBI Taxonomy" id="467808"/>
    <lineage>
        <taxon>Eukaryota</taxon>
        <taxon>Fungi</taxon>
        <taxon>Dikarya</taxon>
        <taxon>Ascomycota</taxon>
        <taxon>Saccharomycotina</taxon>
        <taxon>Pichiomycetes</taxon>
        <taxon>Debaryomycetaceae</taxon>
        <taxon>Yamadazyma</taxon>
    </lineage>
</organism>
<accession>A0ACA9YCJ1</accession>
<gene>
    <name evidence="1" type="ORF">CLIB1444_10S02894</name>
</gene>
<dbReference type="Proteomes" id="UP001152531">
    <property type="component" value="Unassembled WGS sequence"/>
</dbReference>
<evidence type="ECO:0000313" key="2">
    <source>
        <dbReference type="Proteomes" id="UP001152531"/>
    </source>
</evidence>
<keyword evidence="2" id="KW-1185">Reference proteome</keyword>
<protein>
    <submittedName>
        <fullName evidence="1">Uncharacterized protein</fullName>
    </submittedName>
</protein>
<comment type="caution">
    <text evidence="1">The sequence shown here is derived from an EMBL/GenBank/DDBJ whole genome shotgun (WGS) entry which is preliminary data.</text>
</comment>
<dbReference type="EMBL" id="CALSDN010000010">
    <property type="protein sequence ID" value="CAH6722635.1"/>
    <property type="molecule type" value="Genomic_DNA"/>
</dbReference>
<evidence type="ECO:0000313" key="1">
    <source>
        <dbReference type="EMBL" id="CAH6722635.1"/>
    </source>
</evidence>
<reference evidence="1" key="1">
    <citation type="submission" date="2022-06" db="EMBL/GenBank/DDBJ databases">
        <authorList>
            <person name="Legras J.-L."/>
            <person name="Devillers H."/>
            <person name="Grondin C."/>
        </authorList>
    </citation>
    <scope>NUCLEOTIDE SEQUENCE</scope>
    <source>
        <strain evidence="1">CLIB 1444</strain>
    </source>
</reference>
<sequence>MNRSAPDVDSLKPSSASRLNKTSPTKGFSPIRRSGSPVRRAQIHEIELEHARKLKRDREELNAKLDINSNKPKMVKFNTDVEYLEKSTITSPKPKIARTEIDGESVMEEIKKIQKTQVDIMEKLDYILSKIDK</sequence>